<feature type="transmembrane region" description="Helical" evidence="9">
    <location>
        <begin position="31"/>
        <end position="52"/>
    </location>
</feature>
<keyword evidence="11" id="KW-1185">Reference proteome</keyword>
<evidence type="ECO:0000256" key="4">
    <source>
        <dbReference type="ARBA" id="ARBA00022692"/>
    </source>
</evidence>
<comment type="subcellular location">
    <subcellularLocation>
        <location evidence="1">Membrane</location>
        <topology evidence="1">Multi-pass membrane protein</topology>
    </subcellularLocation>
</comment>
<proteinExistence type="inferred from homology"/>
<feature type="compositionally biased region" description="Basic and acidic residues" evidence="8">
    <location>
        <begin position="9"/>
        <end position="24"/>
    </location>
</feature>
<feature type="transmembrane region" description="Helical" evidence="9">
    <location>
        <begin position="97"/>
        <end position="118"/>
    </location>
</feature>
<evidence type="ECO:0000256" key="2">
    <source>
        <dbReference type="ARBA" id="ARBA00008974"/>
    </source>
</evidence>
<name>A0ABT1I0B3_STRSD</name>
<dbReference type="CDD" id="cd11484">
    <property type="entry name" value="SLC-NCS1sbd_CobB-like"/>
    <property type="match status" value="1"/>
</dbReference>
<feature type="transmembrane region" description="Helical" evidence="9">
    <location>
        <begin position="234"/>
        <end position="257"/>
    </location>
</feature>
<comment type="similarity">
    <text evidence="2 7">Belongs to the purine-cytosine permease (2.A.39) family.</text>
</comment>
<feature type="region of interest" description="Disordered" evidence="8">
    <location>
        <begin position="1"/>
        <end position="24"/>
    </location>
</feature>
<evidence type="ECO:0000256" key="1">
    <source>
        <dbReference type="ARBA" id="ARBA00004141"/>
    </source>
</evidence>
<dbReference type="Gene3D" id="1.10.4160.10">
    <property type="entry name" value="Hydantoin permease"/>
    <property type="match status" value="1"/>
</dbReference>
<dbReference type="InterPro" id="IPR001248">
    <property type="entry name" value="Pur-cyt_permease"/>
</dbReference>
<dbReference type="RefSeq" id="WP_253672002.1">
    <property type="nucleotide sequence ID" value="NZ_JAMTCP010000037.1"/>
</dbReference>
<dbReference type="PANTHER" id="PTHR31806">
    <property type="entry name" value="PURINE-CYTOSINE PERMEASE FCY2-RELATED"/>
    <property type="match status" value="1"/>
</dbReference>
<dbReference type="Pfam" id="PF02133">
    <property type="entry name" value="Transp_cyt_pur"/>
    <property type="match status" value="1"/>
</dbReference>
<evidence type="ECO:0000313" key="10">
    <source>
        <dbReference type="EMBL" id="MCP2261166.1"/>
    </source>
</evidence>
<protein>
    <submittedName>
        <fullName evidence="10">Nucleobase:cation symporter-1, NCS1 family</fullName>
    </submittedName>
</protein>
<dbReference type="PIRSF" id="PIRSF002744">
    <property type="entry name" value="Pur-cyt_permease"/>
    <property type="match status" value="1"/>
</dbReference>
<dbReference type="Proteomes" id="UP001205311">
    <property type="component" value="Unassembled WGS sequence"/>
</dbReference>
<organism evidence="10 11">
    <name type="scientific">Streptoalloteichus tenebrarius (strain ATCC 17920 / DSM 40477 / JCM 4838 / CBS 697.72 / NBRC 16177 / NCIMB 11028 / NRRL B-12390 / A12253. 1 / ISP 5477)</name>
    <name type="common">Streptomyces tenebrarius</name>
    <dbReference type="NCBI Taxonomy" id="1933"/>
    <lineage>
        <taxon>Bacteria</taxon>
        <taxon>Bacillati</taxon>
        <taxon>Actinomycetota</taxon>
        <taxon>Actinomycetes</taxon>
        <taxon>Pseudonocardiales</taxon>
        <taxon>Pseudonocardiaceae</taxon>
        <taxon>Streptoalloteichus</taxon>
    </lineage>
</organism>
<keyword evidence="3 7" id="KW-0813">Transport</keyword>
<dbReference type="EMBL" id="JAMTCP010000037">
    <property type="protein sequence ID" value="MCP2261166.1"/>
    <property type="molecule type" value="Genomic_DNA"/>
</dbReference>
<feature type="transmembrane region" description="Helical" evidence="9">
    <location>
        <begin position="434"/>
        <end position="450"/>
    </location>
</feature>
<evidence type="ECO:0000256" key="6">
    <source>
        <dbReference type="ARBA" id="ARBA00023136"/>
    </source>
</evidence>
<sequence>MAGHGASWEVERRSIDPVPESERHGHPSSLFSLWFAANMQITAAVTGALTVVVGLHPLWALVAVVAGNALGGAPMALHAAQGPRLGVPQMIQSRAQFGVFGAALPLVLVVVMYLGFFASGSVLGGQAVSGVTGLPVDVGIVLYAGLSALFAIVGYRLIHRFGWVASALSVVVFVYLSVRLVTTQDVGAVLAAPHLDLPAFLLALSLTASWQLTFGPYVADTSRYLPSATSVRAAFWWTYGGTVLGAVWAMSFGALAYAVAGGAFKGREVAYIVGLGPEFLVVPLLLAIALGKFTVNVLNIYGGYMSMATTLTAFTRRVALSRAARISYVLIVAALGATVGVLGRGDFLRNFVLFLEFLLYFLTPWSAINLVDFYAVRKERYDFTAIYDPDGVYGRWCVPALVAYALGVLVQIPFANVPGVFTGFVAPALGGADVAWLLGLAVSGLAYWVAMRGRVVPGVDTEVRVAAPTGGTGPSPEVAGESAP</sequence>
<accession>A0ABT1I0B3</accession>
<keyword evidence="4 9" id="KW-0812">Transmembrane</keyword>
<reference evidence="10 11" key="1">
    <citation type="submission" date="2022-06" db="EMBL/GenBank/DDBJ databases">
        <title>Genomic Encyclopedia of Archaeal and Bacterial Type Strains, Phase II (KMG-II): from individual species to whole genera.</title>
        <authorList>
            <person name="Goeker M."/>
        </authorList>
    </citation>
    <scope>NUCLEOTIDE SEQUENCE [LARGE SCALE GENOMIC DNA]</scope>
    <source>
        <strain evidence="10 11">DSM 40477</strain>
    </source>
</reference>
<feature type="transmembrane region" description="Helical" evidence="9">
    <location>
        <begin position="396"/>
        <end position="414"/>
    </location>
</feature>
<dbReference type="InterPro" id="IPR026030">
    <property type="entry name" value="Pur-cyt_permease_Fcy2/21/22"/>
</dbReference>
<evidence type="ECO:0000256" key="3">
    <source>
        <dbReference type="ARBA" id="ARBA00022448"/>
    </source>
</evidence>
<evidence type="ECO:0000256" key="7">
    <source>
        <dbReference type="PIRNR" id="PIRNR002744"/>
    </source>
</evidence>
<keyword evidence="6 7" id="KW-0472">Membrane</keyword>
<feature type="transmembrane region" description="Helical" evidence="9">
    <location>
        <begin position="58"/>
        <end position="77"/>
    </location>
</feature>
<evidence type="ECO:0000256" key="5">
    <source>
        <dbReference type="ARBA" id="ARBA00022989"/>
    </source>
</evidence>
<evidence type="ECO:0000256" key="8">
    <source>
        <dbReference type="SAM" id="MobiDB-lite"/>
    </source>
</evidence>
<feature type="transmembrane region" description="Helical" evidence="9">
    <location>
        <begin position="326"/>
        <end position="345"/>
    </location>
</feature>
<keyword evidence="5 9" id="KW-1133">Transmembrane helix</keyword>
<gene>
    <name evidence="10" type="ORF">LX15_004887</name>
</gene>
<evidence type="ECO:0000256" key="9">
    <source>
        <dbReference type="SAM" id="Phobius"/>
    </source>
</evidence>
<dbReference type="PANTHER" id="PTHR31806:SF1">
    <property type="entry name" value="PURINE-CYTOSINE PERMEASE FCY2-RELATED"/>
    <property type="match status" value="1"/>
</dbReference>
<feature type="transmembrane region" description="Helical" evidence="9">
    <location>
        <begin position="351"/>
        <end position="375"/>
    </location>
</feature>
<feature type="transmembrane region" description="Helical" evidence="9">
    <location>
        <begin position="138"/>
        <end position="155"/>
    </location>
</feature>
<feature type="transmembrane region" description="Helical" evidence="9">
    <location>
        <begin position="162"/>
        <end position="181"/>
    </location>
</feature>
<evidence type="ECO:0000313" key="11">
    <source>
        <dbReference type="Proteomes" id="UP001205311"/>
    </source>
</evidence>
<comment type="caution">
    <text evidence="10">The sequence shown here is derived from an EMBL/GenBank/DDBJ whole genome shotgun (WGS) entry which is preliminary data.</text>
</comment>